<proteinExistence type="predicted"/>
<evidence type="ECO:0000313" key="3">
    <source>
        <dbReference type="EMBL" id="TSE03622.1"/>
    </source>
</evidence>
<accession>A0A554VB52</accession>
<protein>
    <recommendedName>
        <fullName evidence="5">BZIP transcription factor</fullName>
    </recommendedName>
</protein>
<keyword evidence="4" id="KW-1185">Reference proteome</keyword>
<reference evidence="3 4" key="1">
    <citation type="submission" date="2019-07" db="EMBL/GenBank/DDBJ databases">
        <title>The draft genome sequence of Aquimarina algiphila M91.</title>
        <authorList>
            <person name="Meng X."/>
        </authorList>
    </citation>
    <scope>NUCLEOTIDE SEQUENCE [LARGE SCALE GENOMIC DNA]</scope>
    <source>
        <strain evidence="3 4">M91</strain>
    </source>
</reference>
<feature type="chain" id="PRO_5021873302" description="BZIP transcription factor" evidence="2">
    <location>
        <begin position="20"/>
        <end position="292"/>
    </location>
</feature>
<feature type="coiled-coil region" evidence="1">
    <location>
        <begin position="261"/>
        <end position="291"/>
    </location>
</feature>
<dbReference type="Proteomes" id="UP000318833">
    <property type="component" value="Unassembled WGS sequence"/>
</dbReference>
<evidence type="ECO:0000256" key="1">
    <source>
        <dbReference type="SAM" id="Coils"/>
    </source>
</evidence>
<dbReference type="AlphaFoldDB" id="A0A554VB52"/>
<keyword evidence="2" id="KW-0732">Signal</keyword>
<sequence length="292" mass="32704">MKKIKLFIAFTAITFGLHAQNIDLNNSTDYIRIQKNGESDFSRAFGINSSNHMYIGSVEKTIGNIFFYNKGAGHLMTINPEGKIGIGTTFTGNGLLTLNGDDINLLRLENDGPGKEATLRFRSKSNTGGTLHSDISLYTTGNNQGYLGFKVPHNNTTNTGYDMIINHSGNVGIGTINPESWRLAVNGKIRAKEIKVETGWSDFVFYDNYKLPTLSEVESHIKQKGHLKDIPSAKEVEKNGIFLGEMDSKLLQKIEELTLYTIQQQKEIEELKLQNKKLLELQSRLEKLESEK</sequence>
<evidence type="ECO:0000313" key="4">
    <source>
        <dbReference type="Proteomes" id="UP000318833"/>
    </source>
</evidence>
<gene>
    <name evidence="3" type="ORF">FOF46_28860</name>
</gene>
<evidence type="ECO:0000256" key="2">
    <source>
        <dbReference type="SAM" id="SignalP"/>
    </source>
</evidence>
<organism evidence="3 4">
    <name type="scientific">Aquimarina algiphila</name>
    <dbReference type="NCBI Taxonomy" id="2047982"/>
    <lineage>
        <taxon>Bacteria</taxon>
        <taxon>Pseudomonadati</taxon>
        <taxon>Bacteroidota</taxon>
        <taxon>Flavobacteriia</taxon>
        <taxon>Flavobacteriales</taxon>
        <taxon>Flavobacteriaceae</taxon>
        <taxon>Aquimarina</taxon>
    </lineage>
</organism>
<name>A0A554VB52_9FLAO</name>
<comment type="caution">
    <text evidence="3">The sequence shown here is derived from an EMBL/GenBank/DDBJ whole genome shotgun (WGS) entry which is preliminary data.</text>
</comment>
<dbReference type="OrthoDB" id="769954at2"/>
<dbReference type="EMBL" id="VLNR01000104">
    <property type="protein sequence ID" value="TSE03622.1"/>
    <property type="molecule type" value="Genomic_DNA"/>
</dbReference>
<feature type="signal peptide" evidence="2">
    <location>
        <begin position="1"/>
        <end position="19"/>
    </location>
</feature>
<dbReference type="RefSeq" id="WP_143918928.1">
    <property type="nucleotide sequence ID" value="NZ_CANLFO010000003.1"/>
</dbReference>
<keyword evidence="1" id="KW-0175">Coiled coil</keyword>
<evidence type="ECO:0008006" key="5">
    <source>
        <dbReference type="Google" id="ProtNLM"/>
    </source>
</evidence>